<reference evidence="2" key="1">
    <citation type="journal article" date="2014" name="Front. Microbiol.">
        <title>High frequency of phylogenetically diverse reductive dehalogenase-homologous genes in deep subseafloor sedimentary metagenomes.</title>
        <authorList>
            <person name="Kawai M."/>
            <person name="Futagami T."/>
            <person name="Toyoda A."/>
            <person name="Takaki Y."/>
            <person name="Nishi S."/>
            <person name="Hori S."/>
            <person name="Arai W."/>
            <person name="Tsubouchi T."/>
            <person name="Morono Y."/>
            <person name="Uchiyama I."/>
            <person name="Ito T."/>
            <person name="Fujiyama A."/>
            <person name="Inagaki F."/>
            <person name="Takami H."/>
        </authorList>
    </citation>
    <scope>NUCLEOTIDE SEQUENCE</scope>
    <source>
        <strain evidence="2">Expedition CK06-06</strain>
    </source>
</reference>
<feature type="domain" description="HicB-like antitoxin of toxin-antitoxin system" evidence="1">
    <location>
        <begin position="5"/>
        <end position="63"/>
    </location>
</feature>
<sequence length="74" mass="7994">MASKYTVILEPNYHGEGYTVRVPALPGCITYGQTREEALERAKEAVEGFIEGLQKAGELVPEEVSPAGLETVTV</sequence>
<dbReference type="SUPFAM" id="SSF143100">
    <property type="entry name" value="TTHA1013/TTHA0281-like"/>
    <property type="match status" value="1"/>
</dbReference>
<dbReference type="InterPro" id="IPR031807">
    <property type="entry name" value="HicB-like"/>
</dbReference>
<accession>X1MPD9</accession>
<dbReference type="PANTHER" id="PTHR34504:SF2">
    <property type="entry name" value="UPF0150 PROTEIN SSL0259"/>
    <property type="match status" value="1"/>
</dbReference>
<dbReference type="InterPro" id="IPR035069">
    <property type="entry name" value="TTHA1013/TTHA0281-like"/>
</dbReference>
<name>X1MPD9_9ZZZZ</name>
<dbReference type="InterPro" id="IPR051404">
    <property type="entry name" value="TA_system_antitoxin"/>
</dbReference>
<dbReference type="Pfam" id="PF15919">
    <property type="entry name" value="HicB_lk_antitox"/>
    <property type="match status" value="1"/>
</dbReference>
<evidence type="ECO:0000259" key="1">
    <source>
        <dbReference type="Pfam" id="PF15919"/>
    </source>
</evidence>
<dbReference type="AlphaFoldDB" id="X1MPD9"/>
<dbReference type="PANTHER" id="PTHR34504">
    <property type="entry name" value="ANTITOXIN HICB"/>
    <property type="match status" value="1"/>
</dbReference>
<comment type="caution">
    <text evidence="2">The sequence shown here is derived from an EMBL/GenBank/DDBJ whole genome shotgun (WGS) entry which is preliminary data.</text>
</comment>
<dbReference type="EMBL" id="BARV01015806">
    <property type="protein sequence ID" value="GAI19906.1"/>
    <property type="molecule type" value="Genomic_DNA"/>
</dbReference>
<dbReference type="Gene3D" id="3.30.160.250">
    <property type="match status" value="1"/>
</dbReference>
<proteinExistence type="predicted"/>
<organism evidence="2">
    <name type="scientific">marine sediment metagenome</name>
    <dbReference type="NCBI Taxonomy" id="412755"/>
    <lineage>
        <taxon>unclassified sequences</taxon>
        <taxon>metagenomes</taxon>
        <taxon>ecological metagenomes</taxon>
    </lineage>
</organism>
<gene>
    <name evidence="2" type="ORF">S06H3_27267</name>
</gene>
<evidence type="ECO:0000313" key="2">
    <source>
        <dbReference type="EMBL" id="GAI19906.1"/>
    </source>
</evidence>
<protein>
    <recommendedName>
        <fullName evidence="1">HicB-like antitoxin of toxin-antitoxin system domain-containing protein</fullName>
    </recommendedName>
</protein>